<organism evidence="2 3">
    <name type="scientific">Candidatus Merdibacter merdavium</name>
    <dbReference type="NCBI Taxonomy" id="2838692"/>
    <lineage>
        <taxon>Bacteria</taxon>
        <taxon>Bacillati</taxon>
        <taxon>Bacillota</taxon>
        <taxon>Erysipelotrichia</taxon>
        <taxon>Erysipelotrichales</taxon>
        <taxon>Erysipelotrichaceae</taxon>
        <taxon>Merdibacter</taxon>
    </lineage>
</organism>
<dbReference type="Pfam" id="PF10114">
    <property type="entry name" value="PocR"/>
    <property type="match status" value="1"/>
</dbReference>
<sequence length="168" mass="19186">MNAKEAIITALKEYRAITGLRSYLIEDEDDINSAAEKNYFCKCLKTSAAALRHCEECTSENYRNALQSDRVCMYSCHAGLVKWSMPIRCNGFNGVVISEGVITKQQVKDAESWVHYLSEHYNVRRDVLQDNYKVIKEMTEEEVNISIKLLKDLIDYQLAMLAAHPVQG</sequence>
<gene>
    <name evidence="2" type="ORF">H9702_00720</name>
</gene>
<name>A0A9D2SVR7_9FIRM</name>
<protein>
    <submittedName>
        <fullName evidence="2">PocR ligand-binding domain-containing protein</fullName>
    </submittedName>
</protein>
<evidence type="ECO:0000313" key="3">
    <source>
        <dbReference type="Proteomes" id="UP000823896"/>
    </source>
</evidence>
<reference evidence="2" key="1">
    <citation type="journal article" date="2021" name="PeerJ">
        <title>Extensive microbial diversity within the chicken gut microbiome revealed by metagenomics and culture.</title>
        <authorList>
            <person name="Gilroy R."/>
            <person name="Ravi A."/>
            <person name="Getino M."/>
            <person name="Pursley I."/>
            <person name="Horton D.L."/>
            <person name="Alikhan N.F."/>
            <person name="Baker D."/>
            <person name="Gharbi K."/>
            <person name="Hall N."/>
            <person name="Watson M."/>
            <person name="Adriaenssens E.M."/>
            <person name="Foster-Nyarko E."/>
            <person name="Jarju S."/>
            <person name="Secka A."/>
            <person name="Antonio M."/>
            <person name="Oren A."/>
            <person name="Chaudhuri R.R."/>
            <person name="La Ragione R."/>
            <person name="Hildebrand F."/>
            <person name="Pallen M.J."/>
        </authorList>
    </citation>
    <scope>NUCLEOTIDE SEQUENCE</scope>
    <source>
        <strain evidence="2">CHK187-11901</strain>
    </source>
</reference>
<dbReference type="Proteomes" id="UP000823896">
    <property type="component" value="Unassembled WGS sequence"/>
</dbReference>
<dbReference type="EMBL" id="DWWM01000005">
    <property type="protein sequence ID" value="HJC35640.1"/>
    <property type="molecule type" value="Genomic_DNA"/>
</dbReference>
<feature type="domain" description="PocR" evidence="1">
    <location>
        <begin position="7"/>
        <end position="156"/>
    </location>
</feature>
<reference evidence="2" key="2">
    <citation type="submission" date="2021-04" db="EMBL/GenBank/DDBJ databases">
        <authorList>
            <person name="Gilroy R."/>
        </authorList>
    </citation>
    <scope>NUCLEOTIDE SEQUENCE</scope>
    <source>
        <strain evidence="2">CHK187-11901</strain>
    </source>
</reference>
<evidence type="ECO:0000259" key="1">
    <source>
        <dbReference type="Pfam" id="PF10114"/>
    </source>
</evidence>
<comment type="caution">
    <text evidence="2">The sequence shown here is derived from an EMBL/GenBank/DDBJ whole genome shotgun (WGS) entry which is preliminary data.</text>
</comment>
<dbReference type="AlphaFoldDB" id="A0A9D2SVR7"/>
<accession>A0A9D2SVR7</accession>
<dbReference type="InterPro" id="IPR018771">
    <property type="entry name" value="PocR_dom"/>
</dbReference>
<evidence type="ECO:0000313" key="2">
    <source>
        <dbReference type="EMBL" id="HJC35640.1"/>
    </source>
</evidence>
<proteinExistence type="predicted"/>